<evidence type="ECO:0000313" key="6">
    <source>
        <dbReference type="EMBL" id="GLB39912.1"/>
    </source>
</evidence>
<dbReference type="PROSITE" id="PS00108">
    <property type="entry name" value="PROTEIN_KINASE_ST"/>
    <property type="match status" value="1"/>
</dbReference>
<keyword evidence="7" id="KW-1185">Reference proteome</keyword>
<proteinExistence type="predicted"/>
<keyword evidence="6" id="KW-0808">Transferase</keyword>
<keyword evidence="3" id="KW-0067">ATP-binding</keyword>
<gene>
    <name evidence="6" type="primary">PHKG1</name>
    <name evidence="6" type="ORF">LshimejAT787_0704220</name>
</gene>
<feature type="compositionally biased region" description="Polar residues" evidence="4">
    <location>
        <begin position="1"/>
        <end position="10"/>
    </location>
</feature>
<sequence>MALSSPTLRASPSPIRGGVSSPSRVPRGALAAITNTAGHPDDRDGRSATDSPTTKKGKAPGDFVTPPTSPSSGVTTNSWRMPEEDDEEEDSVPGPFRKIRVIQKQPHSEVVAVRDMNGGLELRRGRPMCLKIMRRETEEQMIVRELRAYKALSHAGGSQWLAYVMRLEASLEGADDEGIERVYFVMDMMDCDLMDVMMSWDLELRRIHRKQWVAQIATGIEAIHAAGVIHRDLKPENILVDFRLNVRIGDFGCSFVNPTGRGVSCFGSYSDEIVGTWPYHAPEVLANRGKAPRDRRKYSIHVDYWALGLIVFELEQDAICPTPLFHTEADLWAYCQYKALEHGGRSYFVSKGYHFDPVVESLLKGLIEVSVSHRMERHKIRSHEYFQRGDGHNEFHNIKKRGRDLNKVPVGHDVPSERLKREGERDIYTPIAYAPDDHTGDNYSWINPQGIWGANLDNIYY</sequence>
<organism evidence="6 7">
    <name type="scientific">Lyophyllum shimeji</name>
    <name type="common">Hon-shimeji</name>
    <name type="synonym">Tricholoma shimeji</name>
    <dbReference type="NCBI Taxonomy" id="47721"/>
    <lineage>
        <taxon>Eukaryota</taxon>
        <taxon>Fungi</taxon>
        <taxon>Dikarya</taxon>
        <taxon>Basidiomycota</taxon>
        <taxon>Agaricomycotina</taxon>
        <taxon>Agaricomycetes</taxon>
        <taxon>Agaricomycetidae</taxon>
        <taxon>Agaricales</taxon>
        <taxon>Tricholomatineae</taxon>
        <taxon>Lyophyllaceae</taxon>
        <taxon>Lyophyllum</taxon>
    </lineage>
</organism>
<keyword evidence="6" id="KW-0418">Kinase</keyword>
<evidence type="ECO:0000256" key="4">
    <source>
        <dbReference type="SAM" id="MobiDB-lite"/>
    </source>
</evidence>
<evidence type="ECO:0000259" key="5">
    <source>
        <dbReference type="PROSITE" id="PS50011"/>
    </source>
</evidence>
<dbReference type="GO" id="GO:0005524">
    <property type="term" value="F:ATP binding"/>
    <property type="evidence" value="ECO:0007669"/>
    <property type="project" value="UniProtKB-KW"/>
</dbReference>
<dbReference type="AlphaFoldDB" id="A0A9P3UP28"/>
<evidence type="ECO:0000256" key="1">
    <source>
        <dbReference type="ARBA" id="ARBA00022527"/>
    </source>
</evidence>
<dbReference type="GO" id="GO:0004674">
    <property type="term" value="F:protein serine/threonine kinase activity"/>
    <property type="evidence" value="ECO:0007669"/>
    <property type="project" value="UniProtKB-KW"/>
</dbReference>
<dbReference type="OrthoDB" id="10252171at2759"/>
<feature type="domain" description="Protein kinase" evidence="5">
    <location>
        <begin position="96"/>
        <end position="386"/>
    </location>
</feature>
<protein>
    <submittedName>
        <fullName evidence="6">Phosphorylase kinase, gamma</fullName>
    </submittedName>
</protein>
<dbReference type="EMBL" id="BRPK01000007">
    <property type="protein sequence ID" value="GLB39912.1"/>
    <property type="molecule type" value="Genomic_DNA"/>
</dbReference>
<reference evidence="6" key="1">
    <citation type="submission" date="2022-07" db="EMBL/GenBank/DDBJ databases">
        <title>The genome of Lyophyllum shimeji provides insight into the initial evolution of ectomycorrhizal fungal genome.</title>
        <authorList>
            <person name="Kobayashi Y."/>
            <person name="Shibata T."/>
            <person name="Hirakawa H."/>
            <person name="Shigenobu S."/>
            <person name="Nishiyama T."/>
            <person name="Yamada A."/>
            <person name="Hasebe M."/>
            <person name="Kawaguchi M."/>
        </authorList>
    </citation>
    <scope>NUCLEOTIDE SEQUENCE</scope>
    <source>
        <strain evidence="6">AT787</strain>
    </source>
</reference>
<comment type="caution">
    <text evidence="6">The sequence shown here is derived from an EMBL/GenBank/DDBJ whole genome shotgun (WGS) entry which is preliminary data.</text>
</comment>
<dbReference type="SMART" id="SM00220">
    <property type="entry name" value="S_TKc"/>
    <property type="match status" value="1"/>
</dbReference>
<dbReference type="InterPro" id="IPR050117">
    <property type="entry name" value="MAPK"/>
</dbReference>
<feature type="region of interest" description="Disordered" evidence="4">
    <location>
        <begin position="1"/>
        <end position="94"/>
    </location>
</feature>
<keyword evidence="2" id="KW-0547">Nucleotide-binding</keyword>
<dbReference type="PROSITE" id="PS50011">
    <property type="entry name" value="PROTEIN_KINASE_DOM"/>
    <property type="match status" value="1"/>
</dbReference>
<dbReference type="Pfam" id="PF00069">
    <property type="entry name" value="Pkinase"/>
    <property type="match status" value="1"/>
</dbReference>
<evidence type="ECO:0000256" key="2">
    <source>
        <dbReference type="ARBA" id="ARBA00022741"/>
    </source>
</evidence>
<evidence type="ECO:0000256" key="3">
    <source>
        <dbReference type="ARBA" id="ARBA00022840"/>
    </source>
</evidence>
<name>A0A9P3UP28_LYOSH</name>
<dbReference type="Proteomes" id="UP001063166">
    <property type="component" value="Unassembled WGS sequence"/>
</dbReference>
<keyword evidence="1" id="KW-0723">Serine/threonine-protein kinase</keyword>
<dbReference type="Gene3D" id="1.10.510.10">
    <property type="entry name" value="Transferase(Phosphotransferase) domain 1"/>
    <property type="match status" value="1"/>
</dbReference>
<evidence type="ECO:0000313" key="7">
    <source>
        <dbReference type="Proteomes" id="UP001063166"/>
    </source>
</evidence>
<dbReference type="InterPro" id="IPR011009">
    <property type="entry name" value="Kinase-like_dom_sf"/>
</dbReference>
<dbReference type="InterPro" id="IPR000719">
    <property type="entry name" value="Prot_kinase_dom"/>
</dbReference>
<dbReference type="PANTHER" id="PTHR24055">
    <property type="entry name" value="MITOGEN-ACTIVATED PROTEIN KINASE"/>
    <property type="match status" value="1"/>
</dbReference>
<dbReference type="InterPro" id="IPR008271">
    <property type="entry name" value="Ser/Thr_kinase_AS"/>
</dbReference>
<accession>A0A9P3UP28</accession>
<dbReference type="SUPFAM" id="SSF56112">
    <property type="entry name" value="Protein kinase-like (PK-like)"/>
    <property type="match status" value="1"/>
</dbReference>